<dbReference type="EMBL" id="JXNT01000005">
    <property type="protein sequence ID" value="ODM19124.1"/>
    <property type="molecule type" value="Genomic_DNA"/>
</dbReference>
<accession>A0A1E3BDU2</accession>
<name>A0A1E3BDU2_ASPCR</name>
<dbReference type="STRING" id="573508.A0A1E3BDU2"/>
<gene>
    <name evidence="1" type="ORF">SI65_05741</name>
</gene>
<reference evidence="1 2" key="1">
    <citation type="journal article" date="2016" name="BMC Genomics">
        <title>Comparative genomic and transcriptomic analyses of the Fuzhuan brick tea-fermentation fungus Aspergillus cristatus.</title>
        <authorList>
            <person name="Ge Y."/>
            <person name="Wang Y."/>
            <person name="Liu Y."/>
            <person name="Tan Y."/>
            <person name="Ren X."/>
            <person name="Zhang X."/>
            <person name="Hyde K.D."/>
            <person name="Liu Y."/>
            <person name="Liu Z."/>
        </authorList>
    </citation>
    <scope>NUCLEOTIDE SEQUENCE [LARGE SCALE GENOMIC DNA]</scope>
    <source>
        <strain evidence="1 2">GZAAS20.1005</strain>
    </source>
</reference>
<sequence length="141" mass="16361">MRRALFTEEEIRLATERRLKYLGAAKVNIYQIQFDPPLPRDLDPKNLDRLREVFHKNRCRRLDVDNHVPATVSRQDLADALRQANVPQRSLLTNNPHHFPQLGFAPGQLQALHGRHRVQAGAEVLPPADRWWTVDLYLDGM</sequence>
<keyword evidence="2" id="KW-1185">Reference proteome</keyword>
<proteinExistence type="predicted"/>
<organism evidence="1 2">
    <name type="scientific">Aspergillus cristatus</name>
    <name type="common">Chinese Fuzhuan brick tea-fermentation fungus</name>
    <name type="synonym">Eurotium cristatum</name>
    <dbReference type="NCBI Taxonomy" id="573508"/>
    <lineage>
        <taxon>Eukaryota</taxon>
        <taxon>Fungi</taxon>
        <taxon>Dikarya</taxon>
        <taxon>Ascomycota</taxon>
        <taxon>Pezizomycotina</taxon>
        <taxon>Eurotiomycetes</taxon>
        <taxon>Eurotiomycetidae</taxon>
        <taxon>Eurotiales</taxon>
        <taxon>Aspergillaceae</taxon>
        <taxon>Aspergillus</taxon>
        <taxon>Aspergillus subgen. Aspergillus</taxon>
    </lineage>
</organism>
<dbReference type="AlphaFoldDB" id="A0A1E3BDU2"/>
<evidence type="ECO:0000313" key="2">
    <source>
        <dbReference type="Proteomes" id="UP000094569"/>
    </source>
</evidence>
<comment type="caution">
    <text evidence="1">The sequence shown here is derived from an EMBL/GenBank/DDBJ whole genome shotgun (WGS) entry which is preliminary data.</text>
</comment>
<dbReference type="OrthoDB" id="4227485at2759"/>
<dbReference type="VEuPathDB" id="FungiDB:SI65_05741"/>
<protein>
    <submittedName>
        <fullName evidence="1">Uncharacterized protein</fullName>
    </submittedName>
</protein>
<dbReference type="Proteomes" id="UP000094569">
    <property type="component" value="Unassembled WGS sequence"/>
</dbReference>
<dbReference type="InterPro" id="IPR022198">
    <property type="entry name" value="DUF3723"/>
</dbReference>
<dbReference type="Pfam" id="PF12520">
    <property type="entry name" value="DUF3723"/>
    <property type="match status" value="1"/>
</dbReference>
<evidence type="ECO:0000313" key="1">
    <source>
        <dbReference type="EMBL" id="ODM19124.1"/>
    </source>
</evidence>